<proteinExistence type="predicted"/>
<name>A0ABS8T607_DATST</name>
<comment type="caution">
    <text evidence="1">The sequence shown here is derived from an EMBL/GenBank/DDBJ whole genome shotgun (WGS) entry which is preliminary data.</text>
</comment>
<evidence type="ECO:0000313" key="1">
    <source>
        <dbReference type="EMBL" id="MCD7466822.1"/>
    </source>
</evidence>
<feature type="non-terminal residue" evidence="1">
    <location>
        <position position="84"/>
    </location>
</feature>
<sequence length="84" mass="9184">MKPENPGPKMKTIEGAAVPHLSYLVLGFKCKCGGVSVRVGGLTVVGLRCLIEVFGGCIQRCDIRENRGWTSEQGEGEEKVFRLF</sequence>
<dbReference type="EMBL" id="JACEIK010001177">
    <property type="protein sequence ID" value="MCD7466822.1"/>
    <property type="molecule type" value="Genomic_DNA"/>
</dbReference>
<reference evidence="1 2" key="1">
    <citation type="journal article" date="2021" name="BMC Genomics">
        <title>Datura genome reveals duplications of psychoactive alkaloid biosynthetic genes and high mutation rate following tissue culture.</title>
        <authorList>
            <person name="Rajewski A."/>
            <person name="Carter-House D."/>
            <person name="Stajich J."/>
            <person name="Litt A."/>
        </authorList>
    </citation>
    <scope>NUCLEOTIDE SEQUENCE [LARGE SCALE GENOMIC DNA]</scope>
    <source>
        <strain evidence="1">AR-01</strain>
    </source>
</reference>
<evidence type="ECO:0000313" key="2">
    <source>
        <dbReference type="Proteomes" id="UP000823775"/>
    </source>
</evidence>
<gene>
    <name evidence="1" type="ORF">HAX54_003855</name>
</gene>
<dbReference type="Proteomes" id="UP000823775">
    <property type="component" value="Unassembled WGS sequence"/>
</dbReference>
<keyword evidence="2" id="KW-1185">Reference proteome</keyword>
<accession>A0ABS8T607</accession>
<protein>
    <submittedName>
        <fullName evidence="1">Uncharacterized protein</fullName>
    </submittedName>
</protein>
<organism evidence="1 2">
    <name type="scientific">Datura stramonium</name>
    <name type="common">Jimsonweed</name>
    <name type="synonym">Common thornapple</name>
    <dbReference type="NCBI Taxonomy" id="4076"/>
    <lineage>
        <taxon>Eukaryota</taxon>
        <taxon>Viridiplantae</taxon>
        <taxon>Streptophyta</taxon>
        <taxon>Embryophyta</taxon>
        <taxon>Tracheophyta</taxon>
        <taxon>Spermatophyta</taxon>
        <taxon>Magnoliopsida</taxon>
        <taxon>eudicotyledons</taxon>
        <taxon>Gunneridae</taxon>
        <taxon>Pentapetalae</taxon>
        <taxon>asterids</taxon>
        <taxon>lamiids</taxon>
        <taxon>Solanales</taxon>
        <taxon>Solanaceae</taxon>
        <taxon>Solanoideae</taxon>
        <taxon>Datureae</taxon>
        <taxon>Datura</taxon>
    </lineage>
</organism>